<gene>
    <name evidence="1" type="ORF">HNP33_004229</name>
</gene>
<dbReference type="EMBL" id="JACHKZ010000057">
    <property type="protein sequence ID" value="MBB6580098.1"/>
    <property type="molecule type" value="Genomic_DNA"/>
</dbReference>
<dbReference type="Proteomes" id="UP000562492">
    <property type="component" value="Unassembled WGS sequence"/>
</dbReference>
<accession>A0ABR6RLR2</accession>
<reference evidence="1 2" key="1">
    <citation type="submission" date="2020-08" db="EMBL/GenBank/DDBJ databases">
        <title>Functional genomics of gut bacteria from endangered species of beetles.</title>
        <authorList>
            <person name="Carlos-Shanley C."/>
        </authorList>
    </citation>
    <scope>NUCLEOTIDE SEQUENCE [LARGE SCALE GENOMIC DNA]</scope>
    <source>
        <strain evidence="1 2">S00124</strain>
    </source>
</reference>
<name>A0ABR6RLR2_9BURK</name>
<dbReference type="RefSeq" id="WP_184711744.1">
    <property type="nucleotide sequence ID" value="NZ_JACHKZ010000057.1"/>
</dbReference>
<protein>
    <submittedName>
        <fullName evidence="1">Uncharacterized protein</fullName>
    </submittedName>
</protein>
<evidence type="ECO:0000313" key="2">
    <source>
        <dbReference type="Proteomes" id="UP000562492"/>
    </source>
</evidence>
<organism evidence="1 2">
    <name type="scientific">Comamonas odontotermitis</name>
    <dbReference type="NCBI Taxonomy" id="379895"/>
    <lineage>
        <taxon>Bacteria</taxon>
        <taxon>Pseudomonadati</taxon>
        <taxon>Pseudomonadota</taxon>
        <taxon>Betaproteobacteria</taxon>
        <taxon>Burkholderiales</taxon>
        <taxon>Comamonadaceae</taxon>
        <taxon>Comamonas</taxon>
    </lineage>
</organism>
<proteinExistence type="predicted"/>
<comment type="caution">
    <text evidence="1">The sequence shown here is derived from an EMBL/GenBank/DDBJ whole genome shotgun (WGS) entry which is preliminary data.</text>
</comment>
<evidence type="ECO:0000313" key="1">
    <source>
        <dbReference type="EMBL" id="MBB6580098.1"/>
    </source>
</evidence>
<sequence>MTFDDTPIKWPKARDVGRLGDMSPEAHLRVGLDSDNDVYVSVWDETQGGSIEFCCPGMGGGRSSRTRMALIALMVAMEADNAESPDRDWWALRMTPQRAQAKKED</sequence>
<keyword evidence="2" id="KW-1185">Reference proteome</keyword>